<evidence type="ECO:0000313" key="3">
    <source>
        <dbReference type="Proteomes" id="UP001201701"/>
    </source>
</evidence>
<dbReference type="InterPro" id="IPR029021">
    <property type="entry name" value="Prot-tyrosine_phosphatase-like"/>
</dbReference>
<proteinExistence type="predicted"/>
<reference evidence="2 3" key="1">
    <citation type="submission" date="2022-02" db="EMBL/GenBank/DDBJ databases">
        <title>Draft genome sequence of Mezorhizobium retamae strain IRAMC:0171 isolated from Retama raetam nodules.</title>
        <authorList>
            <person name="Bengaied R."/>
            <person name="Sbissi I."/>
            <person name="Huber K."/>
            <person name="Ghodbane F."/>
            <person name="Nouioui I."/>
            <person name="Tarhouni M."/>
            <person name="Gtari M."/>
        </authorList>
    </citation>
    <scope>NUCLEOTIDE SEQUENCE [LARGE SCALE GENOMIC DNA]</scope>
    <source>
        <strain evidence="2 3">IRAMC:0171</strain>
    </source>
</reference>
<feature type="domain" description="Tyrosine specific protein phosphatases" evidence="1">
    <location>
        <begin position="94"/>
        <end position="166"/>
    </location>
</feature>
<gene>
    <name evidence="2" type="ORF">L4923_13810</name>
</gene>
<accession>A0ABS9QFA5</accession>
<dbReference type="PROSITE" id="PS50056">
    <property type="entry name" value="TYR_PHOSPHATASE_2"/>
    <property type="match status" value="1"/>
</dbReference>
<dbReference type="SUPFAM" id="SSF52799">
    <property type="entry name" value="(Phosphotyrosine protein) phosphatases II"/>
    <property type="match status" value="1"/>
</dbReference>
<evidence type="ECO:0000313" key="2">
    <source>
        <dbReference type="EMBL" id="MCG7506095.1"/>
    </source>
</evidence>
<dbReference type="Gene3D" id="3.90.190.10">
    <property type="entry name" value="Protein tyrosine phosphatase superfamily"/>
    <property type="match status" value="1"/>
</dbReference>
<evidence type="ECO:0000259" key="1">
    <source>
        <dbReference type="PROSITE" id="PS50056"/>
    </source>
</evidence>
<dbReference type="RefSeq" id="WP_239365943.1">
    <property type="nucleotide sequence ID" value="NZ_JAKREW010000011.1"/>
</dbReference>
<comment type="caution">
    <text evidence="2">The sequence shown here is derived from an EMBL/GenBank/DDBJ whole genome shotgun (WGS) entry which is preliminary data.</text>
</comment>
<dbReference type="InterPro" id="IPR000387">
    <property type="entry name" value="Tyr_Pase_dom"/>
</dbReference>
<dbReference type="Proteomes" id="UP001201701">
    <property type="component" value="Unassembled WGS sequence"/>
</dbReference>
<organism evidence="2 3">
    <name type="scientific">Mesorhizobium retamae</name>
    <dbReference type="NCBI Taxonomy" id="2912854"/>
    <lineage>
        <taxon>Bacteria</taxon>
        <taxon>Pseudomonadati</taxon>
        <taxon>Pseudomonadota</taxon>
        <taxon>Alphaproteobacteria</taxon>
        <taxon>Hyphomicrobiales</taxon>
        <taxon>Phyllobacteriaceae</taxon>
        <taxon>Mesorhizobium</taxon>
    </lineage>
</organism>
<dbReference type="InterPro" id="IPR016130">
    <property type="entry name" value="Tyr_Pase_AS"/>
</dbReference>
<protein>
    <submittedName>
        <fullName evidence="2">Dual specificity protein phosphatase family protein</fullName>
    </submittedName>
</protein>
<dbReference type="EMBL" id="JAKREW010000011">
    <property type="protein sequence ID" value="MCG7506095.1"/>
    <property type="molecule type" value="Genomic_DNA"/>
</dbReference>
<dbReference type="PROSITE" id="PS00383">
    <property type="entry name" value="TYR_PHOSPHATASE_1"/>
    <property type="match status" value="1"/>
</dbReference>
<dbReference type="CDD" id="cd14498">
    <property type="entry name" value="DSP"/>
    <property type="match status" value="1"/>
</dbReference>
<keyword evidence="3" id="KW-1185">Reference proteome</keyword>
<sequence length="202" mass="21763">MNINHSDNRPITEEEEDRLPVLLPVLADIDDEGKTLFIGNAVAANDAELLLRNGITSTMNLAVNVEMPPLALGDGTIVRRTHIGLIDGPGNIAHHLLGAVLVLYGIVNQKSPGKAHYPPHRAGNVLVHCRGGRSRSAGTIALYLHLARPERFPAFEDALLHVRSCRGLDDTQPQPAMLDLCRQALAAWKPSAGDGKSTCALR</sequence>
<name>A0ABS9QFA5_9HYPH</name>